<feature type="transmembrane region" description="Helical" evidence="1">
    <location>
        <begin position="125"/>
        <end position="146"/>
    </location>
</feature>
<evidence type="ECO:0000313" key="3">
    <source>
        <dbReference type="Proteomes" id="UP000564677"/>
    </source>
</evidence>
<keyword evidence="1" id="KW-0812">Transmembrane</keyword>
<keyword evidence="3" id="KW-1185">Reference proteome</keyword>
<dbReference type="EMBL" id="JAASQV010000002">
    <property type="protein sequence ID" value="NIJ65180.1"/>
    <property type="molecule type" value="Genomic_DNA"/>
</dbReference>
<evidence type="ECO:0000313" key="2">
    <source>
        <dbReference type="EMBL" id="NIJ65180.1"/>
    </source>
</evidence>
<keyword evidence="1" id="KW-0472">Membrane</keyword>
<comment type="caution">
    <text evidence="2">The sequence shown here is derived from an EMBL/GenBank/DDBJ whole genome shotgun (WGS) entry which is preliminary data.</text>
</comment>
<sequence>MAYLDSRAALLEGMAGAVPAEAVLSPLELRTLQLSQADGRASLRAPHRIERLGAMLFGSRRLSGLANPRLEALRRFAILYRLEGAAIDAGEAMRAEAAGFSAATLDRVRRIVDGWPRRAGPLLRAASLLAGLALAAAAGAAAYFWLADELEPAVAAILLGAGAVTLAPLFAGRLRG</sequence>
<name>A0A7X5UZK9_9SPHN</name>
<dbReference type="AlphaFoldDB" id="A0A7X5UZK9"/>
<dbReference type="Proteomes" id="UP000564677">
    <property type="component" value="Unassembled WGS sequence"/>
</dbReference>
<accession>A0A7X5UZK9</accession>
<keyword evidence="1" id="KW-1133">Transmembrane helix</keyword>
<proteinExistence type="predicted"/>
<protein>
    <submittedName>
        <fullName evidence="2">Uncharacterized protein</fullName>
    </submittedName>
</protein>
<gene>
    <name evidence="2" type="ORF">FHR20_002142</name>
</gene>
<feature type="transmembrane region" description="Helical" evidence="1">
    <location>
        <begin position="152"/>
        <end position="171"/>
    </location>
</feature>
<evidence type="ECO:0000256" key="1">
    <source>
        <dbReference type="SAM" id="Phobius"/>
    </source>
</evidence>
<dbReference type="RefSeq" id="WP_167299614.1">
    <property type="nucleotide sequence ID" value="NZ_JAASQV010000002.1"/>
</dbReference>
<organism evidence="2 3">
    <name type="scientific">Sphingomonas leidyi</name>
    <dbReference type="NCBI Taxonomy" id="68569"/>
    <lineage>
        <taxon>Bacteria</taxon>
        <taxon>Pseudomonadati</taxon>
        <taxon>Pseudomonadota</taxon>
        <taxon>Alphaproteobacteria</taxon>
        <taxon>Sphingomonadales</taxon>
        <taxon>Sphingomonadaceae</taxon>
        <taxon>Sphingomonas</taxon>
    </lineage>
</organism>
<reference evidence="2 3" key="1">
    <citation type="submission" date="2020-03" db="EMBL/GenBank/DDBJ databases">
        <title>Genomic Encyclopedia of Type Strains, Phase IV (KMG-IV): sequencing the most valuable type-strain genomes for metagenomic binning, comparative biology and taxonomic classification.</title>
        <authorList>
            <person name="Goeker M."/>
        </authorList>
    </citation>
    <scope>NUCLEOTIDE SEQUENCE [LARGE SCALE GENOMIC DNA]</scope>
    <source>
        <strain evidence="2 3">DSM 4733</strain>
    </source>
</reference>